<comment type="caution">
    <text evidence="3">The sequence shown here is derived from an EMBL/GenBank/DDBJ whole genome shotgun (WGS) entry which is preliminary data.</text>
</comment>
<feature type="compositionally biased region" description="Low complexity" evidence="1">
    <location>
        <begin position="203"/>
        <end position="226"/>
    </location>
</feature>
<name>A0AAV9PQT1_9PEZI</name>
<feature type="compositionally biased region" description="Polar residues" evidence="1">
    <location>
        <begin position="91"/>
        <end position="101"/>
    </location>
</feature>
<keyword evidence="4" id="KW-1185">Reference proteome</keyword>
<dbReference type="CDD" id="cd15457">
    <property type="entry name" value="NADAR"/>
    <property type="match status" value="1"/>
</dbReference>
<feature type="compositionally biased region" description="Polar residues" evidence="1">
    <location>
        <begin position="15"/>
        <end position="24"/>
    </location>
</feature>
<feature type="compositionally biased region" description="Low complexity" evidence="1">
    <location>
        <begin position="60"/>
        <end position="69"/>
    </location>
</feature>
<dbReference type="SUPFAM" id="SSF143990">
    <property type="entry name" value="YbiA-like"/>
    <property type="match status" value="1"/>
</dbReference>
<feature type="compositionally biased region" description="Low complexity" evidence="1">
    <location>
        <begin position="102"/>
        <end position="122"/>
    </location>
</feature>
<proteinExistence type="predicted"/>
<evidence type="ECO:0000313" key="4">
    <source>
        <dbReference type="Proteomes" id="UP001345827"/>
    </source>
</evidence>
<accession>A0AAV9PQT1</accession>
<evidence type="ECO:0000259" key="2">
    <source>
        <dbReference type="Pfam" id="PF08719"/>
    </source>
</evidence>
<protein>
    <recommendedName>
        <fullName evidence="2">NADAR domain-containing protein</fullName>
    </recommendedName>
</protein>
<organism evidence="3 4">
    <name type="scientific">Vermiconidia calcicola</name>
    <dbReference type="NCBI Taxonomy" id="1690605"/>
    <lineage>
        <taxon>Eukaryota</taxon>
        <taxon>Fungi</taxon>
        <taxon>Dikarya</taxon>
        <taxon>Ascomycota</taxon>
        <taxon>Pezizomycotina</taxon>
        <taxon>Dothideomycetes</taxon>
        <taxon>Dothideomycetidae</taxon>
        <taxon>Mycosphaerellales</taxon>
        <taxon>Extremaceae</taxon>
        <taxon>Vermiconidia</taxon>
    </lineage>
</organism>
<gene>
    <name evidence="3" type="ORF">LTR25_010751</name>
</gene>
<reference evidence="3 4" key="1">
    <citation type="submission" date="2023-06" db="EMBL/GenBank/DDBJ databases">
        <title>Black Yeasts Isolated from many extreme environments.</title>
        <authorList>
            <person name="Coleine C."/>
            <person name="Stajich J.E."/>
            <person name="Selbmann L."/>
        </authorList>
    </citation>
    <scope>NUCLEOTIDE SEQUENCE [LARGE SCALE GENOMIC DNA]</scope>
    <source>
        <strain evidence="3 4">CCFEE 5887</strain>
    </source>
</reference>
<dbReference type="InterPro" id="IPR012816">
    <property type="entry name" value="NADAR"/>
</dbReference>
<feature type="domain" description="NADAR" evidence="2">
    <location>
        <begin position="394"/>
        <end position="515"/>
    </location>
</feature>
<evidence type="ECO:0000313" key="3">
    <source>
        <dbReference type="EMBL" id="KAK5527952.1"/>
    </source>
</evidence>
<feature type="compositionally biased region" description="Low complexity" evidence="1">
    <location>
        <begin position="175"/>
        <end position="189"/>
    </location>
</feature>
<dbReference type="Gene3D" id="1.10.357.40">
    <property type="entry name" value="YbiA-like"/>
    <property type="match status" value="1"/>
</dbReference>
<dbReference type="Proteomes" id="UP001345827">
    <property type="component" value="Unassembled WGS sequence"/>
</dbReference>
<dbReference type="InterPro" id="IPR037238">
    <property type="entry name" value="YbiA-like_sf"/>
</dbReference>
<feature type="compositionally biased region" description="Basic and acidic residues" evidence="1">
    <location>
        <begin position="190"/>
        <end position="200"/>
    </location>
</feature>
<sequence length="528" mass="59415">MSTEQHRRMRRSSRDTPYQATTAKATKVEEIERLAPSLQEADKGDLGSSSSPRSRRRHGSNSSQSSNQSRSRRGRGSRNPLETSSPHDNKSNSNCKQRSSGRNNDTPTNTTTNTNKNNRTRNAGLKAWQRSAESAGGQQNIKSDKRVYSPSASPVRNGRVEKPAHFNRGAAPCANNNNYNNIRQNNQNNQDRHSQTHNPDRPQAQAQAQAQAGYNETTKTTTPRVRNTRITPTHILFWSGPLSNWNVGAPFSGRRAMDLLIPRLDVAKIAHPSRNALSTQLMSRHDFVCGEQFMMACKGWLFERERMIKGCELEVDTAGLEEPGVVDRICEDILECGSWGQRPNDGPKKIKVTVKLDKEKQKVADGANVKDADVEVEIDIDIDYEGMSNGTIVCAILSPNPRDQKAIGRRTKGFNEAIWTRASFEVVVAGCIARAEVDPELREVYTLCQYQYQYEYEYQKFGPGPDQQGQQGQQGRRKFVEGSPMDKIWGIGLRWDDPRADDERNWKGGNRLGRCHDVAAEWMRLETQ</sequence>
<dbReference type="EMBL" id="JAXLQG010000030">
    <property type="protein sequence ID" value="KAK5527952.1"/>
    <property type="molecule type" value="Genomic_DNA"/>
</dbReference>
<dbReference type="Pfam" id="PF08719">
    <property type="entry name" value="NADAR"/>
    <property type="match status" value="1"/>
</dbReference>
<evidence type="ECO:0000256" key="1">
    <source>
        <dbReference type="SAM" id="MobiDB-lite"/>
    </source>
</evidence>
<feature type="region of interest" description="Disordered" evidence="1">
    <location>
        <begin position="1"/>
        <end position="226"/>
    </location>
</feature>
<dbReference type="AlphaFoldDB" id="A0AAV9PQT1"/>